<evidence type="ECO:0000256" key="2">
    <source>
        <dbReference type="ARBA" id="ARBA00005677"/>
    </source>
</evidence>
<dbReference type="PANTHER" id="PTHR13477">
    <property type="entry name" value="MITOCHONDRIAL 39S RIBOSOMAL PROTEIN L49"/>
    <property type="match status" value="1"/>
</dbReference>
<evidence type="ECO:0000256" key="3">
    <source>
        <dbReference type="ARBA" id="ARBA00022980"/>
    </source>
</evidence>
<accession>M9M1R9</accession>
<proteinExistence type="inferred from homology"/>
<evidence type="ECO:0000256" key="7">
    <source>
        <dbReference type="SAM" id="MobiDB-lite"/>
    </source>
</evidence>
<keyword evidence="3" id="KW-0689">Ribosomal protein</keyword>
<dbReference type="Pfam" id="PF05046">
    <property type="entry name" value="Img2"/>
    <property type="match status" value="1"/>
</dbReference>
<dbReference type="STRING" id="1151754.M9M1R9"/>
<evidence type="ECO:0000256" key="5">
    <source>
        <dbReference type="ARBA" id="ARBA00023274"/>
    </source>
</evidence>
<sequence length="185" mass="20148">MASMFRSSLRTALRPASTSASSSSALASTSKLRLPSLRFNSTSTTPLETEAAPTEVQDEATAVRYSYFVPRVGKTLDSLPVYTDVRNGGTRTMTEVRKIQGSVQDLKLDLEVFLADTYAPTYPDSPLSVNKKPLRPKPGRKLVASVANPTYIQPVAQGKVTNAGKLKIRGNRVHEVKAFLESRGF</sequence>
<dbReference type="GO" id="GO:0003735">
    <property type="term" value="F:structural constituent of ribosome"/>
    <property type="evidence" value="ECO:0007669"/>
    <property type="project" value="InterPro"/>
</dbReference>
<comment type="subcellular location">
    <subcellularLocation>
        <location evidence="1">Mitochondrion</location>
    </subcellularLocation>
</comment>
<dbReference type="PANTHER" id="PTHR13477:SF0">
    <property type="entry name" value="LARGE RIBOSOMAL SUBUNIT PROTEIN ML49"/>
    <property type="match status" value="1"/>
</dbReference>
<reference evidence="9" key="1">
    <citation type="journal article" date="2013" name="Genome Announc.">
        <title>Genome sequence of the basidiomycetous yeast Pseudozyma antarctica T-34, a producer of the glycolipid biosurfactants mannosylerythritol lipids.</title>
        <authorList>
            <person name="Morita T."/>
            <person name="Koike H."/>
            <person name="Koyama Y."/>
            <person name="Hagiwara H."/>
            <person name="Ito E."/>
            <person name="Fukuoka T."/>
            <person name="Imura T."/>
            <person name="Machida M."/>
            <person name="Kitamoto D."/>
        </authorList>
    </citation>
    <scope>NUCLEOTIDE SEQUENCE [LARGE SCALE GENOMIC DNA]</scope>
    <source>
        <strain evidence="9">T-34</strain>
    </source>
</reference>
<keyword evidence="4" id="KW-0496">Mitochondrion</keyword>
<dbReference type="Gene3D" id="3.30.780.10">
    <property type="entry name" value="SUI1-like domain"/>
    <property type="match status" value="1"/>
</dbReference>
<dbReference type="InterPro" id="IPR007740">
    <property type="entry name" value="Ribosomal_mL49"/>
</dbReference>
<feature type="compositionally biased region" description="Low complexity" evidence="7">
    <location>
        <begin position="10"/>
        <end position="28"/>
    </location>
</feature>
<dbReference type="EMBL" id="DF196775">
    <property type="protein sequence ID" value="GAC74000.1"/>
    <property type="molecule type" value="Genomic_DNA"/>
</dbReference>
<name>M9M1R9_PSEA3</name>
<dbReference type="Proteomes" id="UP000011976">
    <property type="component" value="Unassembled WGS sequence"/>
</dbReference>
<keyword evidence="5" id="KW-0687">Ribonucleoprotein</keyword>
<evidence type="ECO:0000313" key="9">
    <source>
        <dbReference type="Proteomes" id="UP000011976"/>
    </source>
</evidence>
<comment type="similarity">
    <text evidence="2">Belongs to the mitochondrion-specific ribosomal protein mL49 family.</text>
</comment>
<dbReference type="GO" id="GO:0005762">
    <property type="term" value="C:mitochondrial large ribosomal subunit"/>
    <property type="evidence" value="ECO:0007669"/>
    <property type="project" value="TreeGrafter"/>
</dbReference>
<evidence type="ECO:0000256" key="1">
    <source>
        <dbReference type="ARBA" id="ARBA00004173"/>
    </source>
</evidence>
<feature type="region of interest" description="Disordered" evidence="7">
    <location>
        <begin position="1"/>
        <end position="28"/>
    </location>
</feature>
<organism evidence="8 9">
    <name type="scientific">Pseudozyma antarctica (strain T-34)</name>
    <name type="common">Yeast</name>
    <name type="synonym">Candida antarctica</name>
    <dbReference type="NCBI Taxonomy" id="1151754"/>
    <lineage>
        <taxon>Eukaryota</taxon>
        <taxon>Fungi</taxon>
        <taxon>Dikarya</taxon>
        <taxon>Basidiomycota</taxon>
        <taxon>Ustilaginomycotina</taxon>
        <taxon>Ustilaginomycetes</taxon>
        <taxon>Ustilaginales</taxon>
        <taxon>Ustilaginaceae</taxon>
        <taxon>Moesziomyces</taxon>
    </lineage>
</organism>
<dbReference type="AlphaFoldDB" id="M9M1R9"/>
<evidence type="ECO:0000256" key="6">
    <source>
        <dbReference type="ARBA" id="ARBA00035191"/>
    </source>
</evidence>
<gene>
    <name evidence="8" type="ORF">PANT_9c00402</name>
</gene>
<dbReference type="GO" id="GO:0006412">
    <property type="term" value="P:translation"/>
    <property type="evidence" value="ECO:0007669"/>
    <property type="project" value="InterPro"/>
</dbReference>
<evidence type="ECO:0000313" key="8">
    <source>
        <dbReference type="EMBL" id="GAC74000.1"/>
    </source>
</evidence>
<evidence type="ECO:0000256" key="4">
    <source>
        <dbReference type="ARBA" id="ARBA00023128"/>
    </source>
</evidence>
<dbReference type="OrthoDB" id="19439at2759"/>
<protein>
    <recommendedName>
        <fullName evidence="6">Large ribosomal subunit protein mL49</fullName>
    </recommendedName>
</protein>